<gene>
    <name evidence="1" type="ORF">HJG59_009219</name>
</gene>
<dbReference type="InParanoid" id="A0A7J8DPU7"/>
<name>A0A7J8DPU7_MOLMO</name>
<dbReference type="EMBL" id="JACASF010000017">
    <property type="protein sequence ID" value="KAF6425151.1"/>
    <property type="molecule type" value="Genomic_DNA"/>
</dbReference>
<reference evidence="1 2" key="1">
    <citation type="journal article" date="2020" name="Nature">
        <title>Six reference-quality genomes reveal evolution of bat adaptations.</title>
        <authorList>
            <person name="Jebb D."/>
            <person name="Huang Z."/>
            <person name="Pippel M."/>
            <person name="Hughes G.M."/>
            <person name="Lavrichenko K."/>
            <person name="Devanna P."/>
            <person name="Winkler S."/>
            <person name="Jermiin L.S."/>
            <person name="Skirmuntt E.C."/>
            <person name="Katzourakis A."/>
            <person name="Burkitt-Gray L."/>
            <person name="Ray D.A."/>
            <person name="Sullivan K.A.M."/>
            <person name="Roscito J.G."/>
            <person name="Kirilenko B.M."/>
            <person name="Davalos L.M."/>
            <person name="Corthals A.P."/>
            <person name="Power M.L."/>
            <person name="Jones G."/>
            <person name="Ransome R.D."/>
            <person name="Dechmann D.K.N."/>
            <person name="Locatelli A.G."/>
            <person name="Puechmaille S.J."/>
            <person name="Fedrigo O."/>
            <person name="Jarvis E.D."/>
            <person name="Hiller M."/>
            <person name="Vernes S.C."/>
            <person name="Myers E.W."/>
            <person name="Teeling E.C."/>
        </authorList>
    </citation>
    <scope>NUCLEOTIDE SEQUENCE [LARGE SCALE GENOMIC DNA]</scope>
    <source>
        <strain evidence="1">MMolMol1</strain>
        <tissue evidence="1">Muscle</tissue>
    </source>
</reference>
<keyword evidence="2" id="KW-1185">Reference proteome</keyword>
<organism evidence="1 2">
    <name type="scientific">Molossus molossus</name>
    <name type="common">Pallas' mastiff bat</name>
    <name type="synonym">Vespertilio molossus</name>
    <dbReference type="NCBI Taxonomy" id="27622"/>
    <lineage>
        <taxon>Eukaryota</taxon>
        <taxon>Metazoa</taxon>
        <taxon>Chordata</taxon>
        <taxon>Craniata</taxon>
        <taxon>Vertebrata</taxon>
        <taxon>Euteleostomi</taxon>
        <taxon>Mammalia</taxon>
        <taxon>Eutheria</taxon>
        <taxon>Laurasiatheria</taxon>
        <taxon>Chiroptera</taxon>
        <taxon>Yangochiroptera</taxon>
        <taxon>Molossidae</taxon>
        <taxon>Molossus</taxon>
    </lineage>
</organism>
<accession>A0A7J8DPU7</accession>
<evidence type="ECO:0000313" key="2">
    <source>
        <dbReference type="Proteomes" id="UP000550707"/>
    </source>
</evidence>
<dbReference type="Proteomes" id="UP000550707">
    <property type="component" value="Unassembled WGS sequence"/>
</dbReference>
<sequence length="121" mass="13257">MCLAASLELKGREPTVSRLTEDQQSCLLSQEACVSFSRRFRKASLATLLLQEIPLKGVASAVGRIFQRKGGVRTEQPDLCRDRSRVQGLFVCIPEARGLQKPSCSDAVIVLPHFHCSLSAS</sequence>
<protein>
    <submittedName>
        <fullName evidence="1">Uncharacterized protein</fullName>
    </submittedName>
</protein>
<dbReference type="AlphaFoldDB" id="A0A7J8DPU7"/>
<comment type="caution">
    <text evidence="1">The sequence shown here is derived from an EMBL/GenBank/DDBJ whole genome shotgun (WGS) entry which is preliminary data.</text>
</comment>
<evidence type="ECO:0000313" key="1">
    <source>
        <dbReference type="EMBL" id="KAF6425151.1"/>
    </source>
</evidence>
<proteinExistence type="predicted"/>